<reference evidence="3 5" key="2">
    <citation type="submission" date="2018-08" db="EMBL/GenBank/DDBJ databases">
        <title>A genome reference for cultivated species of the human gut microbiota.</title>
        <authorList>
            <person name="Zou Y."/>
            <person name="Xue W."/>
            <person name="Luo G."/>
        </authorList>
    </citation>
    <scope>NUCLEOTIDE SEQUENCE [LARGE SCALE GENOMIC DNA]</scope>
    <source>
        <strain evidence="3 5">AM31-16AC</strain>
    </source>
</reference>
<feature type="compositionally biased region" description="Basic and acidic residues" evidence="1">
    <location>
        <begin position="58"/>
        <end position="73"/>
    </location>
</feature>
<sequence length="332" mass="37139">MAITGLNTTNYGGEVLETALTLAATKNELVGRGLIMVIPGVSKAMTIPRFRGKKMLQKRKEDPQKLDSKGDVEYSEKKLAPKDMMAFATFNPRAFEYIWRQYQPKGDLVFTQLPPNVQQILLGEILKQVEQELGYQYICGTYEEGNDDEMLMDGILTQAAKDVDVVKVTTVGTTMLQRLKELRTAIPSTLRNNTNLRILMSVEDFDEYDDELTNLPNKGKDATEVNSRRYKGIPIEALAQWPQGLMVATLCSSGTDGNLFAAVNLQDDENVIQIDKWTNASELYFIKMLMKADTNIGFGEEFIALDWRENGSFKPAAVQAASTKHVDETDGN</sequence>
<proteinExistence type="predicted"/>
<dbReference type="STRING" id="47678.ERS852494_01614"/>
<dbReference type="AlphaFoldDB" id="A0A174KWD6"/>
<name>A0A174KWD6_9BACE</name>
<evidence type="ECO:0008006" key="6">
    <source>
        <dbReference type="Google" id="ProtNLM"/>
    </source>
</evidence>
<evidence type="ECO:0000313" key="5">
    <source>
        <dbReference type="Proteomes" id="UP000284689"/>
    </source>
</evidence>
<gene>
    <name evidence="3" type="ORF">DW794_13710</name>
    <name evidence="2" type="ORF">ERS852494_01614</name>
</gene>
<evidence type="ECO:0000313" key="4">
    <source>
        <dbReference type="Proteomes" id="UP000095657"/>
    </source>
</evidence>
<evidence type="ECO:0000313" key="2">
    <source>
        <dbReference type="EMBL" id="CUP14766.1"/>
    </source>
</evidence>
<evidence type="ECO:0000313" key="3">
    <source>
        <dbReference type="EMBL" id="RHD46779.1"/>
    </source>
</evidence>
<reference evidence="2 4" key="1">
    <citation type="submission" date="2015-09" db="EMBL/GenBank/DDBJ databases">
        <authorList>
            <consortium name="Pathogen Informatics"/>
        </authorList>
    </citation>
    <scope>NUCLEOTIDE SEQUENCE [LARGE SCALE GENOMIC DNA]</scope>
    <source>
        <strain evidence="2 4">2789STDY5834880</strain>
    </source>
</reference>
<dbReference type="EMBL" id="CZAI01000003">
    <property type="protein sequence ID" value="CUP14766.1"/>
    <property type="molecule type" value="Genomic_DNA"/>
</dbReference>
<dbReference type="EMBL" id="QSJD01000021">
    <property type="protein sequence ID" value="RHD46779.1"/>
    <property type="molecule type" value="Genomic_DNA"/>
</dbReference>
<dbReference type="Proteomes" id="UP000284689">
    <property type="component" value="Unassembled WGS sequence"/>
</dbReference>
<accession>A0A174KWD6</accession>
<protein>
    <recommendedName>
        <fullName evidence="6">Major capsid protein</fullName>
    </recommendedName>
</protein>
<dbReference type="Proteomes" id="UP000095657">
    <property type="component" value="Unassembled WGS sequence"/>
</dbReference>
<evidence type="ECO:0000256" key="1">
    <source>
        <dbReference type="SAM" id="MobiDB-lite"/>
    </source>
</evidence>
<organism evidence="2 4">
    <name type="scientific">Bacteroides caccae</name>
    <dbReference type="NCBI Taxonomy" id="47678"/>
    <lineage>
        <taxon>Bacteria</taxon>
        <taxon>Pseudomonadati</taxon>
        <taxon>Bacteroidota</taxon>
        <taxon>Bacteroidia</taxon>
        <taxon>Bacteroidales</taxon>
        <taxon>Bacteroidaceae</taxon>
        <taxon>Bacteroides</taxon>
    </lineage>
</organism>
<feature type="region of interest" description="Disordered" evidence="1">
    <location>
        <begin position="54"/>
        <end position="73"/>
    </location>
</feature>